<comment type="pathway">
    <text evidence="1">Cell wall biogenesis; peptidoglycan biosynthesis.</text>
</comment>
<sequence length="1031" mass="115865">MESLPSAPPGRPGLAGDTGPGRRWPWRLLLLALLVLLAAGVASLLAAEARTSRWQALELSRYAETLDYRLASGPSDSLLFPRHGPFNQRFGYVDLPRFQARLEERGYEVASQVRFTPALHDYASRGFYVPYEEKTRTGLTLEECRGAPYYAARHPQRHYPHFAAIPAQVLETLMFIENRGLLDTTHRYANPAVDWPRFARAALSQVGRALELEAQSAGGSTLATQMEKFRHSPGGRTGSAREKLRQMISASVRTYRQGPETLTARQDLARDYLNSVPLAAAPGFGEVHGLGDGLWVWFGADFDEVNRLLEPAFAAPGELAQRGQALRRVVALMIAQRRPAWYLNGGRDSLEHLTDSYLRLLHEAQLVDGELRDAALDQRLVFRDFDADPVTHRLPTDKGRQVARTQLARLLGLSFYDLDRLDLEATTTLHGELQARVTDYLESLADPEVAAELGILGHRLLSAERTAEVSYSFTLFERSDAGFLVRVQTDNTGQPFDLNESSKLELGSTAKLRVLTTYLEILAELHEQYLPLDPATLRNLPVDRQDSLTRWVVDRLLAEPEITLETLLEQAMARRYSASPHERFFTGGGEHTFSNFRREDDRRRPTLTEALRESLNLPFVRLMRDIVNHHIYRHPDRRRLLEDDAHPLRMLYLSRFADREGRVFLERFWRKYRALTPEARLETLFDGVRPQASRLAAAHRYVLPDADPETFRAFIRERLGDAVPEARIERLYHDYGPGAFDLNDQGYVARVHPLELWLVRYLQARPQATYRELASASTGERQAIYQWLFTSRHRGARDTRIRILLEADAFEEIQERWARVGFPFERLVPSLATAIGSSGDRPASLAELVGIILNDGVRLPTLRIDGLHFAADTPYETRLIPARDAGERVMAPQVAATLRRALAQVVEAGTARRLAGSFQAQDGTPLALGGKTGTGDNRIETRGRSGQLLDSRARNRTATFVFYLGDDHFGTLTAFVPGRGSDDFGFTSALPVQIFKGMEPILSRHLERGCGQSAASGLMVSSDRERPDAGA</sequence>
<dbReference type="Gene3D" id="3.40.710.10">
    <property type="entry name" value="DD-peptidase/beta-lactamase superfamily"/>
    <property type="match status" value="1"/>
</dbReference>
<evidence type="ECO:0000259" key="10">
    <source>
        <dbReference type="Pfam" id="PF00912"/>
    </source>
</evidence>
<evidence type="ECO:0000256" key="5">
    <source>
        <dbReference type="ARBA" id="ARBA00022679"/>
    </source>
</evidence>
<comment type="caution">
    <text evidence="11">The sequence shown here is derived from an EMBL/GenBank/DDBJ whole genome shotgun (WGS) entry which is preliminary data.</text>
</comment>
<dbReference type="PANTHER" id="PTHR32282:SF24">
    <property type="entry name" value="GLYCOSYL TRANSFERASE FAMILY 51 DOMAIN-CONTAINING PROTEIN"/>
    <property type="match status" value="1"/>
</dbReference>
<protein>
    <recommendedName>
        <fullName evidence="7">peptidoglycan glycosyltransferase</fullName>
        <ecNumber evidence="7">2.4.99.28</ecNumber>
    </recommendedName>
</protein>
<dbReference type="RefSeq" id="WP_346062230.1">
    <property type="nucleotide sequence ID" value="NZ_BAAADR010000010.1"/>
</dbReference>
<keyword evidence="4" id="KW-0328">Glycosyltransferase</keyword>
<evidence type="ECO:0000256" key="6">
    <source>
        <dbReference type="ARBA" id="ARBA00023268"/>
    </source>
</evidence>
<dbReference type="SUPFAM" id="SSF56601">
    <property type="entry name" value="beta-lactamase/transpeptidase-like"/>
    <property type="match status" value="1"/>
</dbReference>
<evidence type="ECO:0000256" key="2">
    <source>
        <dbReference type="ARBA" id="ARBA00022645"/>
    </source>
</evidence>
<dbReference type="EMBL" id="JBHSZP010000016">
    <property type="protein sequence ID" value="MFC7089801.1"/>
    <property type="molecule type" value="Genomic_DNA"/>
</dbReference>
<dbReference type="PANTHER" id="PTHR32282">
    <property type="entry name" value="BINDING PROTEIN TRANSPEPTIDASE, PUTATIVE-RELATED"/>
    <property type="match status" value="1"/>
</dbReference>
<evidence type="ECO:0000256" key="9">
    <source>
        <dbReference type="SAM" id="MobiDB-lite"/>
    </source>
</evidence>
<evidence type="ECO:0000256" key="3">
    <source>
        <dbReference type="ARBA" id="ARBA00022670"/>
    </source>
</evidence>
<feature type="domain" description="Glycosyl transferase family 51" evidence="10">
    <location>
        <begin position="154"/>
        <end position="306"/>
    </location>
</feature>
<organism evidence="11 12">
    <name type="scientific">Halomonas salifodinae</name>
    <dbReference type="NCBI Taxonomy" id="438745"/>
    <lineage>
        <taxon>Bacteria</taxon>
        <taxon>Pseudomonadati</taxon>
        <taxon>Pseudomonadota</taxon>
        <taxon>Gammaproteobacteria</taxon>
        <taxon>Oceanospirillales</taxon>
        <taxon>Halomonadaceae</taxon>
        <taxon>Halomonas</taxon>
    </lineage>
</organism>
<name>A0ABW2F062_9GAMM</name>
<dbReference type="InterPro" id="IPR050396">
    <property type="entry name" value="Glycosyltr_51/Transpeptidase"/>
</dbReference>
<gene>
    <name evidence="11" type="ORF">ACFQH5_09610</name>
</gene>
<dbReference type="InterPro" id="IPR001264">
    <property type="entry name" value="Glyco_trans_51"/>
</dbReference>
<keyword evidence="5" id="KW-0808">Transferase</keyword>
<evidence type="ECO:0000256" key="7">
    <source>
        <dbReference type="ARBA" id="ARBA00044770"/>
    </source>
</evidence>
<dbReference type="EC" id="2.4.99.28" evidence="7"/>
<evidence type="ECO:0000313" key="12">
    <source>
        <dbReference type="Proteomes" id="UP001596411"/>
    </source>
</evidence>
<keyword evidence="3" id="KW-0378">Hydrolase</keyword>
<keyword evidence="12" id="KW-1185">Reference proteome</keyword>
<evidence type="ECO:0000313" key="11">
    <source>
        <dbReference type="EMBL" id="MFC7089801.1"/>
    </source>
</evidence>
<proteinExistence type="predicted"/>
<dbReference type="SUPFAM" id="SSF53955">
    <property type="entry name" value="Lysozyme-like"/>
    <property type="match status" value="1"/>
</dbReference>
<keyword evidence="3" id="KW-0645">Protease</keyword>
<feature type="region of interest" description="Disordered" evidence="9">
    <location>
        <begin position="925"/>
        <end position="945"/>
    </location>
</feature>
<dbReference type="Gene3D" id="1.10.3810.10">
    <property type="entry name" value="Biosynthetic peptidoglycan transglycosylase-like"/>
    <property type="match status" value="1"/>
</dbReference>
<dbReference type="InterPro" id="IPR012338">
    <property type="entry name" value="Beta-lactam/transpept-like"/>
</dbReference>
<dbReference type="InterPro" id="IPR023346">
    <property type="entry name" value="Lysozyme-like_dom_sf"/>
</dbReference>
<evidence type="ECO:0000256" key="1">
    <source>
        <dbReference type="ARBA" id="ARBA00004752"/>
    </source>
</evidence>
<accession>A0ABW2F062</accession>
<keyword evidence="2" id="KW-0121">Carboxypeptidase</keyword>
<reference evidence="12" key="1">
    <citation type="journal article" date="2019" name="Int. J. Syst. Evol. Microbiol.">
        <title>The Global Catalogue of Microorganisms (GCM) 10K type strain sequencing project: providing services to taxonomists for standard genome sequencing and annotation.</title>
        <authorList>
            <consortium name="The Broad Institute Genomics Platform"/>
            <consortium name="The Broad Institute Genome Sequencing Center for Infectious Disease"/>
            <person name="Wu L."/>
            <person name="Ma J."/>
        </authorList>
    </citation>
    <scope>NUCLEOTIDE SEQUENCE [LARGE SCALE GENOMIC DNA]</scope>
    <source>
        <strain evidence="12">CGMCC 1.13666</strain>
    </source>
</reference>
<dbReference type="InterPro" id="IPR036950">
    <property type="entry name" value="PBP_transglycosylase"/>
</dbReference>
<evidence type="ECO:0000256" key="4">
    <source>
        <dbReference type="ARBA" id="ARBA00022676"/>
    </source>
</evidence>
<dbReference type="Proteomes" id="UP001596411">
    <property type="component" value="Unassembled WGS sequence"/>
</dbReference>
<evidence type="ECO:0000256" key="8">
    <source>
        <dbReference type="ARBA" id="ARBA00049902"/>
    </source>
</evidence>
<keyword evidence="6" id="KW-0511">Multifunctional enzyme</keyword>
<dbReference type="Pfam" id="PF00912">
    <property type="entry name" value="Transgly"/>
    <property type="match status" value="1"/>
</dbReference>
<comment type="catalytic activity">
    <reaction evidence="8">
        <text>[GlcNAc-(1-&gt;4)-Mur2Ac(oyl-L-Ala-gamma-D-Glu-L-Lys-D-Ala-D-Ala)](n)-di-trans,octa-cis-undecaprenyl diphosphate + beta-D-GlcNAc-(1-&gt;4)-Mur2Ac(oyl-L-Ala-gamma-D-Glu-L-Lys-D-Ala-D-Ala)-di-trans,octa-cis-undecaprenyl diphosphate = [GlcNAc-(1-&gt;4)-Mur2Ac(oyl-L-Ala-gamma-D-Glu-L-Lys-D-Ala-D-Ala)](n+1)-di-trans,octa-cis-undecaprenyl diphosphate + di-trans,octa-cis-undecaprenyl diphosphate + H(+)</text>
        <dbReference type="Rhea" id="RHEA:23708"/>
        <dbReference type="Rhea" id="RHEA-COMP:9602"/>
        <dbReference type="Rhea" id="RHEA-COMP:9603"/>
        <dbReference type="ChEBI" id="CHEBI:15378"/>
        <dbReference type="ChEBI" id="CHEBI:58405"/>
        <dbReference type="ChEBI" id="CHEBI:60033"/>
        <dbReference type="ChEBI" id="CHEBI:78435"/>
        <dbReference type="EC" id="2.4.99.28"/>
    </reaction>
</comment>